<dbReference type="Pfam" id="PF00066">
    <property type="entry name" value="Notch"/>
    <property type="match status" value="2"/>
</dbReference>
<dbReference type="InParanoid" id="D3BGI8"/>
<evidence type="ECO:0000256" key="7">
    <source>
        <dbReference type="ARBA" id="ARBA00046288"/>
    </source>
</evidence>
<dbReference type="SUPFAM" id="SSF90193">
    <property type="entry name" value="Notch domain"/>
    <property type="match status" value="2"/>
</dbReference>
<evidence type="ECO:0000256" key="2">
    <source>
        <dbReference type="ARBA" id="ARBA00022737"/>
    </source>
</evidence>
<name>D3BGI8_HETP5</name>
<dbReference type="Proteomes" id="UP000001396">
    <property type="component" value="Unassembled WGS sequence"/>
</dbReference>
<dbReference type="AlphaFoldDB" id="D3BGI8"/>
<feature type="region of interest" description="Disordered" evidence="9">
    <location>
        <begin position="291"/>
        <end position="324"/>
    </location>
</feature>
<dbReference type="InterPro" id="IPR000800">
    <property type="entry name" value="Notch_dom"/>
</dbReference>
<feature type="compositionally biased region" description="Low complexity" evidence="9">
    <location>
        <begin position="194"/>
        <end position="203"/>
    </location>
</feature>
<dbReference type="RefSeq" id="XP_020431709.1">
    <property type="nucleotide sequence ID" value="XM_020578474.1"/>
</dbReference>
<dbReference type="Gene3D" id="3.30.300.320">
    <property type="match status" value="1"/>
</dbReference>
<evidence type="ECO:0000256" key="1">
    <source>
        <dbReference type="ARBA" id="ARBA00022692"/>
    </source>
</evidence>
<keyword evidence="1" id="KW-0812">Transmembrane</keyword>
<feature type="compositionally biased region" description="Polar residues" evidence="9">
    <location>
        <begin position="291"/>
        <end position="312"/>
    </location>
</feature>
<dbReference type="SMART" id="SM00004">
    <property type="entry name" value="NL"/>
    <property type="match status" value="2"/>
</dbReference>
<organism evidence="11 12">
    <name type="scientific">Heterostelium pallidum (strain ATCC 26659 / Pp 5 / PN500)</name>
    <name type="common">Cellular slime mold</name>
    <name type="synonym">Polysphondylium pallidum</name>
    <dbReference type="NCBI Taxonomy" id="670386"/>
    <lineage>
        <taxon>Eukaryota</taxon>
        <taxon>Amoebozoa</taxon>
        <taxon>Evosea</taxon>
        <taxon>Eumycetozoa</taxon>
        <taxon>Dictyostelia</taxon>
        <taxon>Acytosteliales</taxon>
        <taxon>Acytosteliaceae</taxon>
        <taxon>Heterostelium</taxon>
    </lineage>
</organism>
<evidence type="ECO:0000259" key="10">
    <source>
        <dbReference type="PROSITE" id="PS50258"/>
    </source>
</evidence>
<evidence type="ECO:0000256" key="3">
    <source>
        <dbReference type="ARBA" id="ARBA00022989"/>
    </source>
</evidence>
<keyword evidence="5" id="KW-1015">Disulfide bond</keyword>
<dbReference type="InterPro" id="IPR035993">
    <property type="entry name" value="Notch-like_dom_sf"/>
</dbReference>
<keyword evidence="3" id="KW-1133">Transmembrane helix</keyword>
<dbReference type="PROSITE" id="PS50258">
    <property type="entry name" value="LNR"/>
    <property type="match status" value="1"/>
</dbReference>
<keyword evidence="8" id="KW-0175">Coiled coil</keyword>
<feature type="compositionally biased region" description="Polar residues" evidence="9">
    <location>
        <begin position="204"/>
        <end position="215"/>
    </location>
</feature>
<dbReference type="STRING" id="670386.D3BGI8"/>
<dbReference type="PRINTS" id="PR01452">
    <property type="entry name" value="LNOTCHREPEAT"/>
</dbReference>
<comment type="subcellular location">
    <subcellularLocation>
        <location evidence="7">Endomembrane system</location>
        <topology evidence="7">Single-pass type I membrane protein</topology>
    </subcellularLocation>
</comment>
<feature type="domain" description="LNR" evidence="10">
    <location>
        <begin position="394"/>
        <end position="429"/>
    </location>
</feature>
<evidence type="ECO:0000256" key="8">
    <source>
        <dbReference type="SAM" id="Coils"/>
    </source>
</evidence>
<reference evidence="11 12" key="1">
    <citation type="journal article" date="2011" name="Genome Res.">
        <title>Phylogeny-wide analysis of social amoeba genomes highlights ancient origins for complex intercellular communication.</title>
        <authorList>
            <person name="Heidel A.J."/>
            <person name="Lawal H.M."/>
            <person name="Felder M."/>
            <person name="Schilde C."/>
            <person name="Helps N.R."/>
            <person name="Tunggal B."/>
            <person name="Rivero F."/>
            <person name="John U."/>
            <person name="Schleicher M."/>
            <person name="Eichinger L."/>
            <person name="Platzer M."/>
            <person name="Noegel A.A."/>
            <person name="Schaap P."/>
            <person name="Gloeckner G."/>
        </authorList>
    </citation>
    <scope>NUCLEOTIDE SEQUENCE [LARGE SCALE GENOMIC DNA]</scope>
    <source>
        <strain evidence="12">ATCC 26659 / Pp 5 / PN500</strain>
    </source>
</reference>
<dbReference type="GeneID" id="31363121"/>
<feature type="region of interest" description="Disordered" evidence="9">
    <location>
        <begin position="194"/>
        <end position="215"/>
    </location>
</feature>
<proteinExistence type="predicted"/>
<keyword evidence="4" id="KW-0472">Membrane</keyword>
<feature type="coiled-coil region" evidence="8">
    <location>
        <begin position="38"/>
        <end position="86"/>
    </location>
</feature>
<accession>D3BGI8</accession>
<keyword evidence="2" id="KW-0677">Repeat</keyword>
<sequence>MNSICNNNNNNMNNNNLEVDRYSVESLLKDNIRLKEIIKVYQSERDNYFNEREKMKKNLERARNILLEQKKTISQLQNQNQLLVSNQSSINNNSSNIPIIDKNINNNENNNINKNDSDNVILEINDNNDIVETPSPNVKLFRTMIKSLSLETITPPFTFISNYIGSSPNGNFQSPCTTPNHQLSIPITPIVISSNSSSANSTPRQHYNSDLHSSSNSIYRQDKDTILITQLKSKLKKIKEKRKKDNQYTNKLEKEMASLEEVNYFYKQKVELLEKKISSINSINKITSPRVKSNSPYLKSPNHSNLTNSAKLRSTNRRNSVGGSSNSTLDILYSLFLFNKNNNIYSAEDKSDRCAERCPTSWIGDGFCDRECNIQACRYDGGDCPGSGINTYFCSPKCRKSWIGDGVCDLECNTADCTYDNGDCSENRPANFKKQKNMWKIN</sequence>
<evidence type="ECO:0000256" key="9">
    <source>
        <dbReference type="SAM" id="MobiDB-lite"/>
    </source>
</evidence>
<dbReference type="GO" id="GO:0012505">
    <property type="term" value="C:endomembrane system"/>
    <property type="evidence" value="ECO:0007669"/>
    <property type="project" value="UniProtKB-SubCell"/>
</dbReference>
<evidence type="ECO:0000313" key="11">
    <source>
        <dbReference type="EMBL" id="EFA79588.1"/>
    </source>
</evidence>
<evidence type="ECO:0000256" key="4">
    <source>
        <dbReference type="ARBA" id="ARBA00023136"/>
    </source>
</evidence>
<evidence type="ECO:0000256" key="6">
    <source>
        <dbReference type="ARBA" id="ARBA00023180"/>
    </source>
</evidence>
<protein>
    <recommendedName>
        <fullName evidence="10">LNR domain-containing protein</fullName>
    </recommendedName>
</protein>
<evidence type="ECO:0000256" key="5">
    <source>
        <dbReference type="ARBA" id="ARBA00023157"/>
    </source>
</evidence>
<dbReference type="EMBL" id="ADBJ01000034">
    <property type="protein sequence ID" value="EFA79588.1"/>
    <property type="molecule type" value="Genomic_DNA"/>
</dbReference>
<comment type="caution">
    <text evidence="11">The sequence shown here is derived from an EMBL/GenBank/DDBJ whole genome shotgun (WGS) entry which is preliminary data.</text>
</comment>
<evidence type="ECO:0000313" key="12">
    <source>
        <dbReference type="Proteomes" id="UP000001396"/>
    </source>
</evidence>
<dbReference type="FunCoup" id="D3BGI8">
    <property type="interactions" value="169"/>
</dbReference>
<gene>
    <name evidence="11" type="ORF">PPL_07640</name>
</gene>
<keyword evidence="6" id="KW-0325">Glycoprotein</keyword>
<keyword evidence="12" id="KW-1185">Reference proteome</keyword>